<dbReference type="Pfam" id="PF03061">
    <property type="entry name" value="4HBT"/>
    <property type="match status" value="1"/>
</dbReference>
<evidence type="ECO:0000256" key="1">
    <source>
        <dbReference type="ARBA" id="ARBA00008324"/>
    </source>
</evidence>
<evidence type="ECO:0000313" key="4">
    <source>
        <dbReference type="EMBL" id="PYF75744.1"/>
    </source>
</evidence>
<dbReference type="GO" id="GO:0005829">
    <property type="term" value="C:cytosol"/>
    <property type="evidence" value="ECO:0007669"/>
    <property type="project" value="TreeGrafter"/>
</dbReference>
<dbReference type="Gene3D" id="3.10.129.10">
    <property type="entry name" value="Hotdog Thioesterase"/>
    <property type="match status" value="1"/>
</dbReference>
<dbReference type="AlphaFoldDB" id="A0A318UH07"/>
<name>A0A318UH07_9SPHI</name>
<organism evidence="4 5">
    <name type="scientific">Pedobacter nutrimenti</name>
    <dbReference type="NCBI Taxonomy" id="1241337"/>
    <lineage>
        <taxon>Bacteria</taxon>
        <taxon>Pseudomonadati</taxon>
        <taxon>Bacteroidota</taxon>
        <taxon>Sphingobacteriia</taxon>
        <taxon>Sphingobacteriales</taxon>
        <taxon>Sphingobacteriaceae</taxon>
        <taxon>Pedobacter</taxon>
    </lineage>
</organism>
<dbReference type="InterPro" id="IPR003736">
    <property type="entry name" value="PAAI_dom"/>
</dbReference>
<dbReference type="EMBL" id="QKLU01000002">
    <property type="protein sequence ID" value="PYF75744.1"/>
    <property type="molecule type" value="Genomic_DNA"/>
</dbReference>
<accession>A0A318UH07</accession>
<feature type="domain" description="Thioesterase" evidence="3">
    <location>
        <begin position="36"/>
        <end position="112"/>
    </location>
</feature>
<dbReference type="GO" id="GO:0061522">
    <property type="term" value="F:1,4-dihydroxy-2-naphthoyl-CoA thioesterase activity"/>
    <property type="evidence" value="ECO:0007669"/>
    <property type="project" value="TreeGrafter"/>
</dbReference>
<keyword evidence="2 4" id="KW-0378">Hydrolase</keyword>
<protein>
    <submittedName>
        <fullName evidence="4">1,4-dihydroxy-2-naphthoyl-CoA hydrolase</fullName>
    </submittedName>
</protein>
<dbReference type="NCBIfam" id="TIGR00369">
    <property type="entry name" value="unchar_dom_1"/>
    <property type="match status" value="1"/>
</dbReference>
<dbReference type="Proteomes" id="UP000248198">
    <property type="component" value="Unassembled WGS sequence"/>
</dbReference>
<sequence length="127" mass="13846">MPKNHIGALLDIQFTEVGEDFMKATMPVDQRTHQPFGILHGGASVVLAESLGSMASFMCIDSEKYMAVGLEVNANHLRPVKSGLVTGVCKPLHLGSKTHVWEIKIYTDKGKMSCISRLTVAIIPKPQ</sequence>
<comment type="caution">
    <text evidence="4">The sequence shown here is derived from an EMBL/GenBank/DDBJ whole genome shotgun (WGS) entry which is preliminary data.</text>
</comment>
<evidence type="ECO:0000256" key="2">
    <source>
        <dbReference type="ARBA" id="ARBA00022801"/>
    </source>
</evidence>
<reference evidence="4 5" key="1">
    <citation type="submission" date="2018-06" db="EMBL/GenBank/DDBJ databases">
        <title>Genomic Encyclopedia of Archaeal and Bacterial Type Strains, Phase II (KMG-II): from individual species to whole genera.</title>
        <authorList>
            <person name="Goeker M."/>
        </authorList>
    </citation>
    <scope>NUCLEOTIDE SEQUENCE [LARGE SCALE GENOMIC DNA]</scope>
    <source>
        <strain evidence="4 5">DSM 27372</strain>
    </source>
</reference>
<gene>
    <name evidence="4" type="ORF">B0O44_102298</name>
</gene>
<dbReference type="CDD" id="cd03443">
    <property type="entry name" value="PaaI_thioesterase"/>
    <property type="match status" value="1"/>
</dbReference>
<proteinExistence type="inferred from homology"/>
<evidence type="ECO:0000313" key="5">
    <source>
        <dbReference type="Proteomes" id="UP000248198"/>
    </source>
</evidence>
<keyword evidence="5" id="KW-1185">Reference proteome</keyword>
<evidence type="ECO:0000259" key="3">
    <source>
        <dbReference type="Pfam" id="PF03061"/>
    </source>
</evidence>
<comment type="similarity">
    <text evidence="1">Belongs to the thioesterase PaaI family.</text>
</comment>
<dbReference type="RefSeq" id="WP_245943605.1">
    <property type="nucleotide sequence ID" value="NZ_QKLU01000002.1"/>
</dbReference>
<dbReference type="InterPro" id="IPR006683">
    <property type="entry name" value="Thioestr_dom"/>
</dbReference>
<dbReference type="PANTHER" id="PTHR43240">
    <property type="entry name" value="1,4-DIHYDROXY-2-NAPHTHOYL-COA THIOESTERASE 1"/>
    <property type="match status" value="1"/>
</dbReference>
<dbReference type="SUPFAM" id="SSF54637">
    <property type="entry name" value="Thioesterase/thiol ester dehydrase-isomerase"/>
    <property type="match status" value="1"/>
</dbReference>
<dbReference type="InterPro" id="IPR029069">
    <property type="entry name" value="HotDog_dom_sf"/>
</dbReference>
<dbReference type="PANTHER" id="PTHR43240:SF5">
    <property type="entry name" value="1,4-DIHYDROXY-2-NAPHTHOYL-COA THIOESTERASE 1"/>
    <property type="match status" value="1"/>
</dbReference>